<protein>
    <recommendedName>
        <fullName evidence="3">F-box domain-containing protein</fullName>
    </recommendedName>
</protein>
<dbReference type="InterPro" id="IPR032675">
    <property type="entry name" value="LRR_dom_sf"/>
</dbReference>
<organism evidence="1 2">
    <name type="scientific">Serendipita indica (strain DSM 11827)</name>
    <name type="common">Root endophyte fungus</name>
    <name type="synonym">Piriformospora indica</name>
    <dbReference type="NCBI Taxonomy" id="1109443"/>
    <lineage>
        <taxon>Eukaryota</taxon>
        <taxon>Fungi</taxon>
        <taxon>Dikarya</taxon>
        <taxon>Basidiomycota</taxon>
        <taxon>Agaricomycotina</taxon>
        <taxon>Agaricomycetes</taxon>
        <taxon>Sebacinales</taxon>
        <taxon>Serendipitaceae</taxon>
        <taxon>Serendipita</taxon>
    </lineage>
</organism>
<dbReference type="InParanoid" id="G4TNL9"/>
<proteinExistence type="predicted"/>
<comment type="caution">
    <text evidence="1">The sequence shown here is derived from an EMBL/GenBank/DDBJ whole genome shotgun (WGS) entry which is preliminary data.</text>
</comment>
<dbReference type="EMBL" id="CAFZ01000190">
    <property type="protein sequence ID" value="CCA72912.1"/>
    <property type="molecule type" value="Genomic_DNA"/>
</dbReference>
<evidence type="ECO:0008006" key="3">
    <source>
        <dbReference type="Google" id="ProtNLM"/>
    </source>
</evidence>
<evidence type="ECO:0000313" key="1">
    <source>
        <dbReference type="EMBL" id="CCA72912.1"/>
    </source>
</evidence>
<dbReference type="Proteomes" id="UP000007148">
    <property type="component" value="Unassembled WGS sequence"/>
</dbReference>
<keyword evidence="2" id="KW-1185">Reference proteome</keyword>
<accession>G4TNL9</accession>
<evidence type="ECO:0000313" key="2">
    <source>
        <dbReference type="Proteomes" id="UP000007148"/>
    </source>
</evidence>
<sequence length="449" mass="50438">MAEIASSSSVSLPLSVVDRLPPELWIGIFSLAVSIPGELNTAASTIFDRPGNPEVALLRTQLVPTSLAILSTSKLFYTLSVSLLYRAILLKSSKSVHLLLRTLNASNALAQRGGRVPTQHQDDPAVAVTAELGQRTKRLDVRVKSGDAWKEHGALIVKLFPLLPNLTHLVGCGNWKELEPTLFIQPLTQLRHLQLLFVPIFVPDSKYLTLCRQIVEALPSLSVIVFSLNRNHKLYPLLPAPYTNLRILGSADGGLYHDPCQPAKQLPNLRALHLCHPNRLDFDPSFMSAHGAKITTIDMEECPLKELITCAPWFPNLTQLIIDISFNTIDAIREVVNHQSKIRSVRRVGLTVLRRQFPIRLYKDAYATFLSLFPNLEGIRFMERRVVDLLMTQSVQKVRMWHQDLLTKRVHLEREDGVCILRGFDSPCECVLRKSVDLVQGMAEMAIHR</sequence>
<dbReference type="Gene3D" id="3.80.10.10">
    <property type="entry name" value="Ribonuclease Inhibitor"/>
    <property type="match status" value="1"/>
</dbReference>
<reference evidence="1 2" key="1">
    <citation type="journal article" date="2011" name="PLoS Pathog.">
        <title>Endophytic Life Strategies Decoded by Genome and Transcriptome Analyses of the Mutualistic Root Symbiont Piriformospora indica.</title>
        <authorList>
            <person name="Zuccaro A."/>
            <person name="Lahrmann U."/>
            <person name="Guldener U."/>
            <person name="Langen G."/>
            <person name="Pfiffi S."/>
            <person name="Biedenkopf D."/>
            <person name="Wong P."/>
            <person name="Samans B."/>
            <person name="Grimm C."/>
            <person name="Basiewicz M."/>
            <person name="Murat C."/>
            <person name="Martin F."/>
            <person name="Kogel K.H."/>
        </authorList>
    </citation>
    <scope>NUCLEOTIDE SEQUENCE [LARGE SCALE GENOMIC DNA]</scope>
    <source>
        <strain evidence="1 2">DSM 11827</strain>
    </source>
</reference>
<gene>
    <name evidence="1" type="ORF">PIIN_06848</name>
</gene>
<dbReference type="OrthoDB" id="3232644at2759"/>
<dbReference type="AlphaFoldDB" id="G4TNL9"/>
<dbReference type="SUPFAM" id="SSF52047">
    <property type="entry name" value="RNI-like"/>
    <property type="match status" value="1"/>
</dbReference>
<dbReference type="HOGENOM" id="CLU_052689_0_0_1"/>
<name>G4TNL9_SERID</name>